<dbReference type="PATRIC" id="fig|886738.10.peg.1616"/>
<dbReference type="Pfam" id="PF24298">
    <property type="entry name" value="DUF7482"/>
    <property type="match status" value="1"/>
</dbReference>
<gene>
    <name evidence="2" type="ORF">Nlim_1479</name>
</gene>
<dbReference type="InterPro" id="IPR055905">
    <property type="entry name" value="DUF7482"/>
</dbReference>
<dbReference type="AlphaFoldDB" id="F3KLU6"/>
<reference evidence="2" key="1">
    <citation type="journal article" date="2011" name="PLoS ONE">
        <title>Genome of a low-salinity ammonia-oxidizing archaeon determined by single-cell and metagenomic analysis.</title>
        <authorList>
            <person name="Blainey P.C."/>
            <person name="Mosier A.C."/>
            <person name="Potanina A."/>
            <person name="Francis C.A."/>
            <person name="Quake S.R."/>
        </authorList>
    </citation>
    <scope>NUCLEOTIDE SEQUENCE [LARGE SCALE GENOMIC DNA]</scope>
    <source>
        <strain evidence="2">SFB1</strain>
    </source>
</reference>
<name>F3KLU6_9ARCH</name>
<evidence type="ECO:0000313" key="2">
    <source>
        <dbReference type="EMBL" id="EGG41680.1"/>
    </source>
</evidence>
<dbReference type="Proteomes" id="UP000004348">
    <property type="component" value="Chromosome"/>
</dbReference>
<dbReference type="EMBL" id="AEGP01000050">
    <property type="protein sequence ID" value="EGG41680.1"/>
    <property type="molecule type" value="Genomic_DNA"/>
</dbReference>
<dbReference type="HOGENOM" id="CLU_558549_0_0_2"/>
<dbReference type="STRING" id="886738.Nlim_1479"/>
<sequence>MNRFTIILIVGIFIIGALTVSFVSDNYVNANSTKKINFTKTITSSQDPGQGHENHQLALILSPNQGTLYVGSMTFTSSEPVEIVVLHEINNDDVKGQSTWTIDGKTVYAISLIELKAKSGSLEFTGAALALHSTNSKEFTATVSIDGWIRGQPTEVTMQKIQVQQNPPLELSRANIAASIPMHEGFYDGKSVFYIITDSSQKEYAEMITKKQNWKVEVAPEIKKISENTLQTIFIFKNGVNGDGIYGRQKEVFSSTPSQVQKYSALNSVIEVTWKKGQNASTLESYEDIINAEKNGRIEFSKTGIVINTPQIIWPDGQMLVRNNKEITNNLKFDGGQITEINKDEMTVTFVAHRGWGPDGKTIYYIITDTTPSGPAKIMGIPFSPVSEHLITNSSKSDLYQFKNGIKSSGSLGYQAEIISVMPGDDSYSPIWRVYNIEWNNPENASILETISDITSSKIKDLILVSLARSMNNQYVINGPIIDPFQ</sequence>
<proteinExistence type="predicted"/>
<comment type="caution">
    <text evidence="2">The sequence shown here is derived from an EMBL/GenBank/DDBJ whole genome shotgun (WGS) entry which is preliminary data.</text>
</comment>
<organism evidence="2">
    <name type="scientific">Candidatus Nitrosarchaeum limnium SFB1</name>
    <dbReference type="NCBI Taxonomy" id="886738"/>
    <lineage>
        <taxon>Archaea</taxon>
        <taxon>Nitrososphaerota</taxon>
        <taxon>Nitrososphaeria</taxon>
        <taxon>Nitrosopumilales</taxon>
        <taxon>Nitrosopumilaceae</taxon>
        <taxon>Nitrosarchaeum</taxon>
    </lineage>
</organism>
<protein>
    <recommendedName>
        <fullName evidence="1">DUF7482 domain-containing protein</fullName>
    </recommendedName>
</protein>
<evidence type="ECO:0000259" key="1">
    <source>
        <dbReference type="Pfam" id="PF24298"/>
    </source>
</evidence>
<feature type="domain" description="DUF7482" evidence="1">
    <location>
        <begin position="188"/>
        <end position="458"/>
    </location>
</feature>
<accession>F3KLU6</accession>